<keyword evidence="2" id="KW-0732">Signal</keyword>
<protein>
    <submittedName>
        <fullName evidence="3">Serine protease</fullName>
    </submittedName>
</protein>
<accession>A0ABV1T231</accession>
<name>A0ABV1T231_9ACTN</name>
<dbReference type="InterPro" id="IPR006311">
    <property type="entry name" value="TAT_signal"/>
</dbReference>
<evidence type="ECO:0000256" key="1">
    <source>
        <dbReference type="SAM" id="MobiDB-lite"/>
    </source>
</evidence>
<organism evidence="3 4">
    <name type="scientific">Streptomyces violaceorubidus</name>
    <dbReference type="NCBI Taxonomy" id="284042"/>
    <lineage>
        <taxon>Bacteria</taxon>
        <taxon>Bacillati</taxon>
        <taxon>Actinomycetota</taxon>
        <taxon>Actinomycetes</taxon>
        <taxon>Kitasatosporales</taxon>
        <taxon>Streptomycetaceae</taxon>
        <taxon>Streptomyces</taxon>
    </lineage>
</organism>
<dbReference type="GO" id="GO:0008233">
    <property type="term" value="F:peptidase activity"/>
    <property type="evidence" value="ECO:0007669"/>
    <property type="project" value="UniProtKB-KW"/>
</dbReference>
<evidence type="ECO:0000256" key="2">
    <source>
        <dbReference type="SAM" id="SignalP"/>
    </source>
</evidence>
<dbReference type="PROSITE" id="PS51318">
    <property type="entry name" value="TAT"/>
    <property type="match status" value="1"/>
</dbReference>
<dbReference type="Proteomes" id="UP001496720">
    <property type="component" value="Unassembled WGS sequence"/>
</dbReference>
<dbReference type="GO" id="GO:0006508">
    <property type="term" value="P:proteolysis"/>
    <property type="evidence" value="ECO:0007669"/>
    <property type="project" value="UniProtKB-KW"/>
</dbReference>
<dbReference type="InterPro" id="IPR009003">
    <property type="entry name" value="Peptidase_S1_PA"/>
</dbReference>
<dbReference type="EMBL" id="JBEOZY010000034">
    <property type="protein sequence ID" value="MER6168032.1"/>
    <property type="molecule type" value="Genomic_DNA"/>
</dbReference>
<reference evidence="3 4" key="1">
    <citation type="submission" date="2024-06" db="EMBL/GenBank/DDBJ databases">
        <title>The Natural Products Discovery Center: Release of the First 8490 Sequenced Strains for Exploring Actinobacteria Biosynthetic Diversity.</title>
        <authorList>
            <person name="Kalkreuter E."/>
            <person name="Kautsar S.A."/>
            <person name="Yang D."/>
            <person name="Bader C.D."/>
            <person name="Teijaro C.N."/>
            <person name="Fluegel L."/>
            <person name="Davis C.M."/>
            <person name="Simpson J.R."/>
            <person name="Lauterbach L."/>
            <person name="Steele A.D."/>
            <person name="Gui C."/>
            <person name="Meng S."/>
            <person name="Li G."/>
            <person name="Viehrig K."/>
            <person name="Ye F."/>
            <person name="Su P."/>
            <person name="Kiefer A.F."/>
            <person name="Nichols A."/>
            <person name="Cepeda A.J."/>
            <person name="Yan W."/>
            <person name="Fan B."/>
            <person name="Jiang Y."/>
            <person name="Adhikari A."/>
            <person name="Zheng C.-J."/>
            <person name="Schuster L."/>
            <person name="Cowan T.M."/>
            <person name="Smanski M.J."/>
            <person name="Chevrette M.G."/>
            <person name="De Carvalho L.P.S."/>
            <person name="Shen B."/>
        </authorList>
    </citation>
    <scope>NUCLEOTIDE SEQUENCE [LARGE SCALE GENOMIC DNA]</scope>
    <source>
        <strain evidence="3 4">NPDC001615</strain>
    </source>
</reference>
<proteinExistence type="predicted"/>
<dbReference type="Pfam" id="PF13365">
    <property type="entry name" value="Trypsin_2"/>
    <property type="match status" value="1"/>
</dbReference>
<keyword evidence="3" id="KW-0378">Hydrolase</keyword>
<feature type="region of interest" description="Disordered" evidence="1">
    <location>
        <begin position="43"/>
        <end position="63"/>
    </location>
</feature>
<gene>
    <name evidence="3" type="ORF">ABT188_26370</name>
</gene>
<feature type="chain" id="PRO_5046632149" evidence="2">
    <location>
        <begin position="28"/>
        <end position="300"/>
    </location>
</feature>
<sequence length="300" mass="31636">MKRPFRTGALLGTALLGLAVLAPSGTAAPSGALAPDAAATATERAVPSASAQRHDGPDFTGTAEVNGCSGAVVRTPASQADDPALVMTNGHCYEGARPVPGEVLVDRPSHRLFNVLGRSGDTAVQVHASKALYVTLTGTDLALYQVGTTYRELERDHGVTALTVAERRPVRGADIRVVSASWKKEFSCKIDQNVYRVLEVGNATEDVLRYTPECDTGSGTSGSPVLSGGRIVAINNTSNHDGGQCTLDNPCEMARNGTITTHQGIGYATQTYWLTTCVVPGNRLELDRPGCLLPRPDPRR</sequence>
<keyword evidence="4" id="KW-1185">Reference proteome</keyword>
<comment type="caution">
    <text evidence="3">The sequence shown here is derived from an EMBL/GenBank/DDBJ whole genome shotgun (WGS) entry which is preliminary data.</text>
</comment>
<dbReference type="RefSeq" id="WP_352149431.1">
    <property type="nucleotide sequence ID" value="NZ_JBEOZY010000034.1"/>
</dbReference>
<evidence type="ECO:0000313" key="4">
    <source>
        <dbReference type="Proteomes" id="UP001496720"/>
    </source>
</evidence>
<feature type="signal peptide" evidence="2">
    <location>
        <begin position="1"/>
        <end position="27"/>
    </location>
</feature>
<keyword evidence="3" id="KW-0645">Protease</keyword>
<evidence type="ECO:0000313" key="3">
    <source>
        <dbReference type="EMBL" id="MER6168032.1"/>
    </source>
</evidence>
<dbReference type="SUPFAM" id="SSF50494">
    <property type="entry name" value="Trypsin-like serine proteases"/>
    <property type="match status" value="1"/>
</dbReference>